<feature type="domain" description="Ig-like" evidence="8">
    <location>
        <begin position="32"/>
        <end position="108"/>
    </location>
</feature>
<dbReference type="STRING" id="7994.ENSAMXP00000001214"/>
<dbReference type="Pfam" id="PF13927">
    <property type="entry name" value="Ig_3"/>
    <property type="match status" value="2"/>
</dbReference>
<dbReference type="InParanoid" id="W5K0V4"/>
<dbReference type="SUPFAM" id="SSF48726">
    <property type="entry name" value="Immunoglobulin"/>
    <property type="match status" value="3"/>
</dbReference>
<comment type="subcellular location">
    <subcellularLocation>
        <location evidence="1">Membrane</location>
        <topology evidence="1">Single-pass type I membrane protein</topology>
    </subcellularLocation>
</comment>
<feature type="chain" id="PRO_5017283428" evidence="7">
    <location>
        <begin position="22"/>
        <end position="495"/>
    </location>
</feature>
<evidence type="ECO:0000313" key="10">
    <source>
        <dbReference type="Proteomes" id="UP000018467"/>
    </source>
</evidence>
<proteinExistence type="predicted"/>
<keyword evidence="3" id="KW-1015">Disulfide bond</keyword>
<dbReference type="InterPro" id="IPR051275">
    <property type="entry name" value="Cell_adhesion_signaling"/>
</dbReference>
<sequence>EKMKSGVILFLLFFFLSSLSGEQEEVVFIGEKGKSILLPCLGLPDNAPLLRIQWNKSGEILVSHVNTQPLSSGHLSVLKNGSLSFTNLMLIDEAVYRCVPVPRNDSLSRNILLQVADGPAILTADIKPATRLSNGTLYVQKGSDISFECSSESYPSQNLTWVLDDAIKASITGSSLNFKISNLQPADQGIYTCRAQNLLSNRTATWTQELLVYYVPDRHPNCSWEEASSPDLVHFNCSWFGGYPVPTLQGVPEITENIGVTLNRTMLHDGQKITCKGQHTLKLPGSEKSCSFILKAPYPVGEPLVATVEGSNLTLSCTEDKSLPPAKTVWQKGKNQENIVPSSKYIINIQGPVITLTIVNITKEDEGVFYCWSENVVAAKELPVYVTVKSFADRSGVVVGLFISVVIVVAGVTLGILAYSRRDRICLSTAFEEDRTDVLSLVESDEEEVFHGAVPRLPPLSNGYGPTHTTTMVEIHQIQSSDHEDNVNDTDQAEE</sequence>
<keyword evidence="10" id="KW-1185">Reference proteome</keyword>
<dbReference type="FunCoup" id="W5K0V4">
    <property type="interactions" value="1034"/>
</dbReference>
<evidence type="ECO:0000256" key="3">
    <source>
        <dbReference type="ARBA" id="ARBA00023157"/>
    </source>
</evidence>
<dbReference type="GO" id="GO:0098609">
    <property type="term" value="P:cell-cell adhesion"/>
    <property type="evidence" value="ECO:0007669"/>
    <property type="project" value="TreeGrafter"/>
</dbReference>
<reference evidence="9" key="4">
    <citation type="submission" date="2025-09" db="UniProtKB">
        <authorList>
            <consortium name="Ensembl"/>
        </authorList>
    </citation>
    <scope>IDENTIFICATION</scope>
</reference>
<evidence type="ECO:0000259" key="8">
    <source>
        <dbReference type="PROSITE" id="PS50835"/>
    </source>
</evidence>
<dbReference type="SMART" id="SM00409">
    <property type="entry name" value="IG"/>
    <property type="match status" value="3"/>
</dbReference>
<accession>W5K0V4</accession>
<dbReference type="PROSITE" id="PS50835">
    <property type="entry name" value="IG_LIKE"/>
    <property type="match status" value="3"/>
</dbReference>
<gene>
    <name evidence="9" type="primary">VSIG10</name>
</gene>
<dbReference type="Proteomes" id="UP000018467">
    <property type="component" value="Unassembled WGS sequence"/>
</dbReference>
<evidence type="ECO:0000256" key="4">
    <source>
        <dbReference type="ARBA" id="ARBA00023180"/>
    </source>
</evidence>
<dbReference type="InterPro" id="IPR003598">
    <property type="entry name" value="Ig_sub2"/>
</dbReference>
<evidence type="ECO:0000256" key="1">
    <source>
        <dbReference type="ARBA" id="ARBA00004479"/>
    </source>
</evidence>
<dbReference type="Ensembl" id="ENSAMXT00000001214.2">
    <property type="protein sequence ID" value="ENSAMXP00000001214.2"/>
    <property type="gene ID" value="ENSAMXG00000001188.2"/>
</dbReference>
<dbReference type="GeneTree" id="ENSGT00940000159876"/>
<keyword evidence="6" id="KW-1133">Transmembrane helix</keyword>
<dbReference type="Bgee" id="ENSAMXG00000001188">
    <property type="expression patterns" value="Expressed in pharyngeal gill and 13 other cell types or tissues"/>
</dbReference>
<reference evidence="9" key="3">
    <citation type="submission" date="2025-08" db="UniProtKB">
        <authorList>
            <consortium name="Ensembl"/>
        </authorList>
    </citation>
    <scope>IDENTIFICATION</scope>
</reference>
<evidence type="ECO:0000256" key="5">
    <source>
        <dbReference type="ARBA" id="ARBA00023319"/>
    </source>
</evidence>
<dbReference type="InterPro" id="IPR007110">
    <property type="entry name" value="Ig-like_dom"/>
</dbReference>
<organism evidence="9 10">
    <name type="scientific">Astyanax mexicanus</name>
    <name type="common">Blind cave fish</name>
    <name type="synonym">Astyanax fasciatus mexicanus</name>
    <dbReference type="NCBI Taxonomy" id="7994"/>
    <lineage>
        <taxon>Eukaryota</taxon>
        <taxon>Metazoa</taxon>
        <taxon>Chordata</taxon>
        <taxon>Craniata</taxon>
        <taxon>Vertebrata</taxon>
        <taxon>Euteleostomi</taxon>
        <taxon>Actinopterygii</taxon>
        <taxon>Neopterygii</taxon>
        <taxon>Teleostei</taxon>
        <taxon>Ostariophysi</taxon>
        <taxon>Characiformes</taxon>
        <taxon>Characoidei</taxon>
        <taxon>Acestrorhamphidae</taxon>
        <taxon>Acestrorhamphinae</taxon>
        <taxon>Astyanax</taxon>
    </lineage>
</organism>
<dbReference type="PANTHER" id="PTHR11640">
    <property type="entry name" value="NEPHRIN"/>
    <property type="match status" value="1"/>
</dbReference>
<keyword evidence="4" id="KW-0325">Glycoprotein</keyword>
<dbReference type="PANTHER" id="PTHR11640:SF157">
    <property type="entry name" value="V-SET AND IMMUNOGLOBULIN DOMAIN-CONTAINING PROTEIN 10"/>
    <property type="match status" value="1"/>
</dbReference>
<evidence type="ECO:0000256" key="6">
    <source>
        <dbReference type="SAM" id="Phobius"/>
    </source>
</evidence>
<dbReference type="Gene3D" id="2.60.40.10">
    <property type="entry name" value="Immunoglobulins"/>
    <property type="match status" value="3"/>
</dbReference>
<reference evidence="10" key="2">
    <citation type="journal article" date="2014" name="Nat. Commun.">
        <title>The cavefish genome reveals candidate genes for eye loss.</title>
        <authorList>
            <person name="McGaugh S.E."/>
            <person name="Gross J.B."/>
            <person name="Aken B."/>
            <person name="Blin M."/>
            <person name="Borowsky R."/>
            <person name="Chalopin D."/>
            <person name="Hinaux H."/>
            <person name="Jeffery W.R."/>
            <person name="Keene A."/>
            <person name="Ma L."/>
            <person name="Minx P."/>
            <person name="Murphy D."/>
            <person name="O'Quin K.E."/>
            <person name="Retaux S."/>
            <person name="Rohner N."/>
            <person name="Searle S.M."/>
            <person name="Stahl B.A."/>
            <person name="Tabin C."/>
            <person name="Volff J.N."/>
            <person name="Yoshizawa M."/>
            <person name="Warren W.C."/>
        </authorList>
    </citation>
    <scope>NUCLEOTIDE SEQUENCE [LARGE SCALE GENOMIC DNA]</scope>
    <source>
        <strain evidence="10">female</strain>
    </source>
</reference>
<dbReference type="GO" id="GO:0005886">
    <property type="term" value="C:plasma membrane"/>
    <property type="evidence" value="ECO:0007669"/>
    <property type="project" value="TreeGrafter"/>
</dbReference>
<feature type="transmembrane region" description="Helical" evidence="6">
    <location>
        <begin position="397"/>
        <end position="419"/>
    </location>
</feature>
<dbReference type="GO" id="GO:0007416">
    <property type="term" value="P:synapse assembly"/>
    <property type="evidence" value="ECO:0007669"/>
    <property type="project" value="TreeGrafter"/>
</dbReference>
<dbReference type="SMART" id="SM00408">
    <property type="entry name" value="IGc2"/>
    <property type="match status" value="3"/>
</dbReference>
<dbReference type="HOGENOM" id="CLU_037960_1_0_1"/>
<keyword evidence="7" id="KW-0732">Signal</keyword>
<dbReference type="AlphaFoldDB" id="W5K0V4"/>
<feature type="signal peptide" evidence="7">
    <location>
        <begin position="1"/>
        <end position="21"/>
    </location>
</feature>
<dbReference type="GO" id="GO:0005911">
    <property type="term" value="C:cell-cell junction"/>
    <property type="evidence" value="ECO:0007669"/>
    <property type="project" value="TreeGrafter"/>
</dbReference>
<dbReference type="GO" id="GO:0050839">
    <property type="term" value="F:cell adhesion molecule binding"/>
    <property type="evidence" value="ECO:0007669"/>
    <property type="project" value="TreeGrafter"/>
</dbReference>
<protein>
    <submittedName>
        <fullName evidence="9">V-set and immunoglobulin domain containing 10</fullName>
    </submittedName>
</protein>
<dbReference type="InterPro" id="IPR036179">
    <property type="entry name" value="Ig-like_dom_sf"/>
</dbReference>
<dbReference type="InterPro" id="IPR013783">
    <property type="entry name" value="Ig-like_fold"/>
</dbReference>
<keyword evidence="6" id="KW-0812">Transmembrane</keyword>
<reference evidence="10" key="1">
    <citation type="submission" date="2013-03" db="EMBL/GenBank/DDBJ databases">
        <authorList>
            <person name="Jeffery W."/>
            <person name="Warren W."/>
            <person name="Wilson R.K."/>
        </authorList>
    </citation>
    <scope>NUCLEOTIDE SEQUENCE</scope>
    <source>
        <strain evidence="10">female</strain>
    </source>
</reference>
<evidence type="ECO:0000313" key="9">
    <source>
        <dbReference type="Ensembl" id="ENSAMXP00000001214.2"/>
    </source>
</evidence>
<keyword evidence="5" id="KW-0393">Immunoglobulin domain</keyword>
<feature type="domain" description="Ig-like" evidence="8">
    <location>
        <begin position="299"/>
        <end position="387"/>
    </location>
</feature>
<feature type="domain" description="Ig-like" evidence="8">
    <location>
        <begin position="128"/>
        <end position="205"/>
    </location>
</feature>
<evidence type="ECO:0000256" key="7">
    <source>
        <dbReference type="SAM" id="SignalP"/>
    </source>
</evidence>
<name>W5K0V4_ASTMX</name>
<dbReference type="InterPro" id="IPR003599">
    <property type="entry name" value="Ig_sub"/>
</dbReference>
<dbReference type="eggNOG" id="ENOG502R53I">
    <property type="taxonomic scope" value="Eukaryota"/>
</dbReference>
<keyword evidence="2 6" id="KW-0472">Membrane</keyword>
<evidence type="ECO:0000256" key="2">
    <source>
        <dbReference type="ARBA" id="ARBA00023136"/>
    </source>
</evidence>